<evidence type="ECO:0000256" key="1">
    <source>
        <dbReference type="SAM" id="MobiDB-lite"/>
    </source>
</evidence>
<evidence type="ECO:0000313" key="3">
    <source>
        <dbReference type="Proteomes" id="UP000499080"/>
    </source>
</evidence>
<reference evidence="2 3" key="1">
    <citation type="journal article" date="2019" name="Sci. Rep.">
        <title>Orb-weaving spider Araneus ventricosus genome elucidates the spidroin gene catalogue.</title>
        <authorList>
            <person name="Kono N."/>
            <person name="Nakamura H."/>
            <person name="Ohtoshi R."/>
            <person name="Moran D.A.P."/>
            <person name="Shinohara A."/>
            <person name="Yoshida Y."/>
            <person name="Fujiwara M."/>
            <person name="Mori M."/>
            <person name="Tomita M."/>
            <person name="Arakawa K."/>
        </authorList>
    </citation>
    <scope>NUCLEOTIDE SEQUENCE [LARGE SCALE GENOMIC DNA]</scope>
</reference>
<dbReference type="EMBL" id="BGPR01000428">
    <property type="protein sequence ID" value="GBM19689.1"/>
    <property type="molecule type" value="Genomic_DNA"/>
</dbReference>
<protein>
    <submittedName>
        <fullName evidence="2">Uncharacterized protein</fullName>
    </submittedName>
</protein>
<comment type="caution">
    <text evidence="2">The sequence shown here is derived from an EMBL/GenBank/DDBJ whole genome shotgun (WGS) entry which is preliminary data.</text>
</comment>
<dbReference type="AlphaFoldDB" id="A0A4Y2DUC4"/>
<proteinExistence type="predicted"/>
<evidence type="ECO:0000313" key="2">
    <source>
        <dbReference type="EMBL" id="GBM19689.1"/>
    </source>
</evidence>
<keyword evidence="3" id="KW-1185">Reference proteome</keyword>
<sequence>MKKKIHIEITFVWSIFRPMYLSDGRCYSWSIEDRDPTALTGQGRNASRRRHALSPTVGKPKPLLYPLGKREPAYLSSGFSTVYSRCPPRET</sequence>
<dbReference type="Proteomes" id="UP000499080">
    <property type="component" value="Unassembled WGS sequence"/>
</dbReference>
<gene>
    <name evidence="2" type="ORF">AVEN_199857_1</name>
</gene>
<name>A0A4Y2DUC4_ARAVE</name>
<feature type="region of interest" description="Disordered" evidence="1">
    <location>
        <begin position="38"/>
        <end position="60"/>
    </location>
</feature>
<organism evidence="2 3">
    <name type="scientific">Araneus ventricosus</name>
    <name type="common">Orbweaver spider</name>
    <name type="synonym">Epeira ventricosa</name>
    <dbReference type="NCBI Taxonomy" id="182803"/>
    <lineage>
        <taxon>Eukaryota</taxon>
        <taxon>Metazoa</taxon>
        <taxon>Ecdysozoa</taxon>
        <taxon>Arthropoda</taxon>
        <taxon>Chelicerata</taxon>
        <taxon>Arachnida</taxon>
        <taxon>Araneae</taxon>
        <taxon>Araneomorphae</taxon>
        <taxon>Entelegynae</taxon>
        <taxon>Araneoidea</taxon>
        <taxon>Araneidae</taxon>
        <taxon>Araneus</taxon>
    </lineage>
</organism>
<accession>A0A4Y2DUC4</accession>